<name>A0A165FCH4_EXIGL</name>
<proteinExistence type="inferred from homology"/>
<dbReference type="SUPFAM" id="SSF52540">
    <property type="entry name" value="P-loop containing nucleoside triphosphate hydrolases"/>
    <property type="match status" value="1"/>
</dbReference>
<dbReference type="Gene3D" id="3.40.50.300">
    <property type="entry name" value="P-loop containing nucleotide triphosphate hydrolases"/>
    <property type="match status" value="1"/>
</dbReference>
<evidence type="ECO:0000313" key="18">
    <source>
        <dbReference type="Proteomes" id="UP000077266"/>
    </source>
</evidence>
<keyword evidence="13" id="KW-0175">Coiled coil</keyword>
<dbReference type="InterPro" id="IPR014851">
    <property type="entry name" value="BCS1_N"/>
</dbReference>
<evidence type="ECO:0000256" key="7">
    <source>
        <dbReference type="ARBA" id="ARBA00022840"/>
    </source>
</evidence>
<dbReference type="OrthoDB" id="10251412at2759"/>
<dbReference type="GO" id="GO:0016887">
    <property type="term" value="F:ATP hydrolysis activity"/>
    <property type="evidence" value="ECO:0007669"/>
    <property type="project" value="InterPro"/>
</dbReference>
<comment type="similarity">
    <text evidence="2">Belongs to the AAA ATPase family. BCS1 subfamily.</text>
</comment>
<dbReference type="InParanoid" id="A0A165FCH4"/>
<comment type="subcellular location">
    <subcellularLocation>
        <location evidence="1">Mitochondrion inner membrane</location>
        <topology evidence="1">Single-pass membrane protein</topology>
    </subcellularLocation>
</comment>
<dbReference type="PROSITE" id="PS00674">
    <property type="entry name" value="AAA"/>
    <property type="match status" value="1"/>
</dbReference>
<gene>
    <name evidence="17" type="ORF">EXIGLDRAFT_164895</name>
</gene>
<keyword evidence="18" id="KW-1185">Reference proteome</keyword>
<evidence type="ECO:0000256" key="13">
    <source>
        <dbReference type="SAM" id="Coils"/>
    </source>
</evidence>
<evidence type="ECO:0000256" key="9">
    <source>
        <dbReference type="ARBA" id="ARBA00023128"/>
    </source>
</evidence>
<dbReference type="GO" id="GO:0005524">
    <property type="term" value="F:ATP binding"/>
    <property type="evidence" value="ECO:0007669"/>
    <property type="project" value="UniProtKB-KW"/>
</dbReference>
<dbReference type="InterPro" id="IPR003959">
    <property type="entry name" value="ATPase_AAA_core"/>
</dbReference>
<dbReference type="Pfam" id="PF08740">
    <property type="entry name" value="BCS1_N"/>
    <property type="match status" value="1"/>
</dbReference>
<evidence type="ECO:0000256" key="4">
    <source>
        <dbReference type="ARBA" id="ARBA00022741"/>
    </source>
</evidence>
<evidence type="ECO:0000256" key="12">
    <source>
        <dbReference type="RuleBase" id="RU003651"/>
    </source>
</evidence>
<keyword evidence="7 12" id="KW-0067">ATP-binding</keyword>
<feature type="region of interest" description="Disordered" evidence="14">
    <location>
        <begin position="293"/>
        <end position="325"/>
    </location>
</feature>
<dbReference type="InterPro" id="IPR057495">
    <property type="entry name" value="AAA_lid_BCS1"/>
</dbReference>
<protein>
    <submittedName>
        <fullName evidence="17">p-loop containing nucleoside triphosphate hydrolase protein</fullName>
    </submittedName>
</protein>
<dbReference type="InterPro" id="IPR003960">
    <property type="entry name" value="ATPase_AAA_CS"/>
</dbReference>
<sequence>MNCSVYSWKRWVINNLIDEAREQYIKGSRPRFITSKETKGSSVITAEFVQPDLAHEWIHAFLGSLGAFDDVNSIRVSAKHSTGPAVGIKINDTVAKDISFVPTEGAPHIVKWNGIWIEVGRSAGTPDWRTGAENGAKITIMMHHAHHDALGELVAAAREYWAWSSSTNITIHLADSTSWTKVVKKSRRSLDSVILPAGVKEMLLEDTREFVRSAQWYKDAGVPYRRGYLLYGVPGAGKSSTIHALASELTLPIYSVSLAARGLTDFGLQSLISDTPTDSILVLEDIDCAFPLPRRGGGNDDEDEEEDENPAPPWQPSRREGRTSEVTMSGLLNAIDGVWSEEGRILFATTNHIESLDPALIRPGRLDVKVHYTASKREQSARMFTRFFPAGDYPCAAKQSPEDEVPAQRELLFMDVQRLSELAEEFAAGLLEDAFSTAALQGYLLLWKKDPLGAVAGVAGLVQQYEEEARTREEERLKAKAARAKFREEQAERTRTNVSFVVQPPPFPGGYAPYPDQFYPPAITSPEDAIVPAELLAGI</sequence>
<dbReference type="GO" id="GO:0005743">
    <property type="term" value="C:mitochondrial inner membrane"/>
    <property type="evidence" value="ECO:0007669"/>
    <property type="project" value="UniProtKB-SubCell"/>
</dbReference>
<evidence type="ECO:0000256" key="6">
    <source>
        <dbReference type="ARBA" id="ARBA00022801"/>
    </source>
</evidence>
<dbReference type="CDD" id="cd19510">
    <property type="entry name" value="RecA-like_BCS1"/>
    <property type="match status" value="1"/>
</dbReference>
<evidence type="ECO:0000313" key="17">
    <source>
        <dbReference type="EMBL" id="KZV88766.1"/>
    </source>
</evidence>
<dbReference type="InterPro" id="IPR050747">
    <property type="entry name" value="Mitochondrial_chaperone_BCS1"/>
</dbReference>
<keyword evidence="9" id="KW-0496">Mitochondrion</keyword>
<keyword evidence="6 17" id="KW-0378">Hydrolase</keyword>
<evidence type="ECO:0000256" key="2">
    <source>
        <dbReference type="ARBA" id="ARBA00007448"/>
    </source>
</evidence>
<evidence type="ECO:0000256" key="10">
    <source>
        <dbReference type="ARBA" id="ARBA00023136"/>
    </source>
</evidence>
<evidence type="ECO:0000256" key="3">
    <source>
        <dbReference type="ARBA" id="ARBA00022692"/>
    </source>
</evidence>
<keyword evidence="4 12" id="KW-0547">Nucleotide-binding</keyword>
<keyword evidence="5" id="KW-0999">Mitochondrion inner membrane</keyword>
<organism evidence="17 18">
    <name type="scientific">Exidia glandulosa HHB12029</name>
    <dbReference type="NCBI Taxonomy" id="1314781"/>
    <lineage>
        <taxon>Eukaryota</taxon>
        <taxon>Fungi</taxon>
        <taxon>Dikarya</taxon>
        <taxon>Basidiomycota</taxon>
        <taxon>Agaricomycotina</taxon>
        <taxon>Agaricomycetes</taxon>
        <taxon>Auriculariales</taxon>
        <taxon>Exidiaceae</taxon>
        <taxon>Exidia</taxon>
    </lineage>
</organism>
<feature type="coiled-coil region" evidence="13">
    <location>
        <begin position="462"/>
        <end position="494"/>
    </location>
</feature>
<evidence type="ECO:0000256" key="1">
    <source>
        <dbReference type="ARBA" id="ARBA00004434"/>
    </source>
</evidence>
<evidence type="ECO:0000259" key="15">
    <source>
        <dbReference type="SMART" id="SM00382"/>
    </source>
</evidence>
<keyword evidence="3" id="KW-0812">Transmembrane</keyword>
<dbReference type="InterPro" id="IPR027417">
    <property type="entry name" value="P-loop_NTPase"/>
</dbReference>
<dbReference type="STRING" id="1314781.A0A165FCH4"/>
<comment type="catalytic activity">
    <reaction evidence="11">
        <text>ATP + H2O = ADP + phosphate + H(+)</text>
        <dbReference type="Rhea" id="RHEA:13065"/>
        <dbReference type="ChEBI" id="CHEBI:15377"/>
        <dbReference type="ChEBI" id="CHEBI:15378"/>
        <dbReference type="ChEBI" id="CHEBI:30616"/>
        <dbReference type="ChEBI" id="CHEBI:43474"/>
        <dbReference type="ChEBI" id="CHEBI:456216"/>
    </reaction>
    <physiologicalReaction direction="left-to-right" evidence="11">
        <dbReference type="Rhea" id="RHEA:13066"/>
    </physiologicalReaction>
</comment>
<dbReference type="Pfam" id="PF25426">
    <property type="entry name" value="AAA_lid_BCS1"/>
    <property type="match status" value="1"/>
</dbReference>
<reference evidence="17 18" key="1">
    <citation type="journal article" date="2016" name="Mol. Biol. Evol.">
        <title>Comparative Genomics of Early-Diverging Mushroom-Forming Fungi Provides Insights into the Origins of Lignocellulose Decay Capabilities.</title>
        <authorList>
            <person name="Nagy L.G."/>
            <person name="Riley R."/>
            <person name="Tritt A."/>
            <person name="Adam C."/>
            <person name="Daum C."/>
            <person name="Floudas D."/>
            <person name="Sun H."/>
            <person name="Yadav J.S."/>
            <person name="Pangilinan J."/>
            <person name="Larsson K.H."/>
            <person name="Matsuura K."/>
            <person name="Barry K."/>
            <person name="Labutti K."/>
            <person name="Kuo R."/>
            <person name="Ohm R.A."/>
            <person name="Bhattacharya S.S."/>
            <person name="Shirouzu T."/>
            <person name="Yoshinaga Y."/>
            <person name="Martin F.M."/>
            <person name="Grigoriev I.V."/>
            <person name="Hibbett D.S."/>
        </authorList>
    </citation>
    <scope>NUCLEOTIDE SEQUENCE [LARGE SCALE GENOMIC DNA]</scope>
    <source>
        <strain evidence="17 18">HHB12029</strain>
    </source>
</reference>
<keyword evidence="8" id="KW-1133">Transmembrane helix</keyword>
<keyword evidence="10" id="KW-0472">Membrane</keyword>
<dbReference type="AlphaFoldDB" id="A0A165FCH4"/>
<dbReference type="PANTHER" id="PTHR23070">
    <property type="entry name" value="BCS1 AAA-TYPE ATPASE"/>
    <property type="match status" value="1"/>
</dbReference>
<dbReference type="EMBL" id="KV426090">
    <property type="protein sequence ID" value="KZV88766.1"/>
    <property type="molecule type" value="Genomic_DNA"/>
</dbReference>
<feature type="domain" description="BCS1 N-terminal" evidence="16">
    <location>
        <begin position="44"/>
        <end position="193"/>
    </location>
</feature>
<feature type="domain" description="AAA+ ATPase" evidence="15">
    <location>
        <begin position="224"/>
        <end position="376"/>
    </location>
</feature>
<dbReference type="Proteomes" id="UP000077266">
    <property type="component" value="Unassembled WGS sequence"/>
</dbReference>
<dbReference type="SMART" id="SM00382">
    <property type="entry name" value="AAA"/>
    <property type="match status" value="1"/>
</dbReference>
<evidence type="ECO:0000256" key="11">
    <source>
        <dbReference type="ARBA" id="ARBA00048778"/>
    </source>
</evidence>
<evidence type="ECO:0000259" key="16">
    <source>
        <dbReference type="SMART" id="SM01024"/>
    </source>
</evidence>
<evidence type="ECO:0000256" key="5">
    <source>
        <dbReference type="ARBA" id="ARBA00022792"/>
    </source>
</evidence>
<feature type="compositionally biased region" description="Acidic residues" evidence="14">
    <location>
        <begin position="299"/>
        <end position="309"/>
    </location>
</feature>
<evidence type="ECO:0000256" key="8">
    <source>
        <dbReference type="ARBA" id="ARBA00022989"/>
    </source>
</evidence>
<dbReference type="SMART" id="SM01024">
    <property type="entry name" value="BCS1_N"/>
    <property type="match status" value="1"/>
</dbReference>
<evidence type="ECO:0000256" key="14">
    <source>
        <dbReference type="SAM" id="MobiDB-lite"/>
    </source>
</evidence>
<dbReference type="InterPro" id="IPR003593">
    <property type="entry name" value="AAA+_ATPase"/>
</dbReference>
<accession>A0A165FCH4</accession>
<dbReference type="Pfam" id="PF00004">
    <property type="entry name" value="AAA"/>
    <property type="match status" value="2"/>
</dbReference>